<protein>
    <submittedName>
        <fullName evidence="1">Uncharacterized protein</fullName>
    </submittedName>
</protein>
<reference evidence="2" key="1">
    <citation type="journal article" date="2022" name="Mol. Ecol. Resour.">
        <title>The genomes of chicory, endive, great burdock and yacon provide insights into Asteraceae palaeo-polyploidization history and plant inulin production.</title>
        <authorList>
            <person name="Fan W."/>
            <person name="Wang S."/>
            <person name="Wang H."/>
            <person name="Wang A."/>
            <person name="Jiang F."/>
            <person name="Liu H."/>
            <person name="Zhao H."/>
            <person name="Xu D."/>
            <person name="Zhang Y."/>
        </authorList>
    </citation>
    <scope>NUCLEOTIDE SEQUENCE [LARGE SCALE GENOMIC DNA]</scope>
    <source>
        <strain evidence="2">cv. Yunnan</strain>
    </source>
</reference>
<comment type="caution">
    <text evidence="1">The sequence shown here is derived from an EMBL/GenBank/DDBJ whole genome shotgun (WGS) entry which is preliminary data.</text>
</comment>
<name>A0ACB9B4U9_9ASTR</name>
<proteinExistence type="predicted"/>
<keyword evidence="2" id="KW-1185">Reference proteome</keyword>
<organism evidence="1 2">
    <name type="scientific">Smallanthus sonchifolius</name>
    <dbReference type="NCBI Taxonomy" id="185202"/>
    <lineage>
        <taxon>Eukaryota</taxon>
        <taxon>Viridiplantae</taxon>
        <taxon>Streptophyta</taxon>
        <taxon>Embryophyta</taxon>
        <taxon>Tracheophyta</taxon>
        <taxon>Spermatophyta</taxon>
        <taxon>Magnoliopsida</taxon>
        <taxon>eudicotyledons</taxon>
        <taxon>Gunneridae</taxon>
        <taxon>Pentapetalae</taxon>
        <taxon>asterids</taxon>
        <taxon>campanulids</taxon>
        <taxon>Asterales</taxon>
        <taxon>Asteraceae</taxon>
        <taxon>Asteroideae</taxon>
        <taxon>Heliantheae alliance</taxon>
        <taxon>Millerieae</taxon>
        <taxon>Smallanthus</taxon>
    </lineage>
</organism>
<gene>
    <name evidence="1" type="ORF">L1987_68229</name>
</gene>
<dbReference type="EMBL" id="CM042040">
    <property type="protein sequence ID" value="KAI3716970.1"/>
    <property type="molecule type" value="Genomic_DNA"/>
</dbReference>
<sequence>MSDVLGTKLQSLSLSGFRAGDYALSFLWRNCSCKTLTNLSFNNCEGVGDHQSFSYFIKRLKNLHEFELRTCRSIISLILLQFAENQSDSLSSLLIHDGGHGDSLLHFIRETRSKLRKLDLRLPLDLDDSHLLEIGNKLNQLRVLRLQSCCMVTSAGLKTLGLALSENLEELALTNCDVINEQNGFLIELAQSLRKLKTLDLSFNHTLVDKEFGSMISSYCDLRKLKLRGCFRLSDGSLISLCKTCKRLESVDLVYCHGIQVEGVEFMVLNSPELRNLQVEDRKLSEAARRWMRDKFIEVQSSGGT</sequence>
<reference evidence="1 2" key="2">
    <citation type="journal article" date="2022" name="Mol. Ecol. Resour.">
        <title>The genomes of chicory, endive, great burdock and yacon provide insights into Asteraceae paleo-polyploidization history and plant inulin production.</title>
        <authorList>
            <person name="Fan W."/>
            <person name="Wang S."/>
            <person name="Wang H."/>
            <person name="Wang A."/>
            <person name="Jiang F."/>
            <person name="Liu H."/>
            <person name="Zhao H."/>
            <person name="Xu D."/>
            <person name="Zhang Y."/>
        </authorList>
    </citation>
    <scope>NUCLEOTIDE SEQUENCE [LARGE SCALE GENOMIC DNA]</scope>
    <source>
        <strain evidence="2">cv. Yunnan</strain>
        <tissue evidence="1">Leaves</tissue>
    </source>
</reference>
<dbReference type="Proteomes" id="UP001056120">
    <property type="component" value="Linkage Group LG23"/>
</dbReference>
<evidence type="ECO:0000313" key="2">
    <source>
        <dbReference type="Proteomes" id="UP001056120"/>
    </source>
</evidence>
<evidence type="ECO:0000313" key="1">
    <source>
        <dbReference type="EMBL" id="KAI3716970.1"/>
    </source>
</evidence>
<accession>A0ACB9B4U9</accession>